<dbReference type="InterPro" id="IPR008927">
    <property type="entry name" value="6-PGluconate_DH-like_C_sf"/>
</dbReference>
<dbReference type="InterPro" id="IPR002204">
    <property type="entry name" value="3-OH-isobutyrate_DH-rel_CS"/>
</dbReference>
<dbReference type="NCBIfam" id="TIGR01505">
    <property type="entry name" value="tartro_sem_red"/>
    <property type="match status" value="1"/>
</dbReference>
<comment type="caution">
    <text evidence="7">The sequence shown here is derived from an EMBL/GenBank/DDBJ whole genome shotgun (WGS) entry which is preliminary data.</text>
</comment>
<dbReference type="Proteomes" id="UP000236214">
    <property type="component" value="Unassembled WGS sequence"/>
</dbReference>
<dbReference type="InterPro" id="IPR006398">
    <property type="entry name" value="Tartro_sem_red"/>
</dbReference>
<accession>A0A2H6CQU0</accession>
<feature type="domain" description="3-hydroxyisobutyrate dehydrogenase-like NAD-binding" evidence="6">
    <location>
        <begin position="164"/>
        <end position="283"/>
    </location>
</feature>
<dbReference type="InterPro" id="IPR013328">
    <property type="entry name" value="6PGD_dom2"/>
</dbReference>
<dbReference type="InterPro" id="IPR029154">
    <property type="entry name" value="HIBADH-like_NADP-bd"/>
</dbReference>
<gene>
    <name evidence="7" type="primary">garR</name>
    <name evidence="7" type="ORF">TEHN7118_0162</name>
</gene>
<evidence type="ECO:0000256" key="4">
    <source>
        <dbReference type="PIRSR" id="PIRSR000103-1"/>
    </source>
</evidence>
<feature type="active site" evidence="4">
    <location>
        <position position="170"/>
    </location>
</feature>
<dbReference type="Gene3D" id="3.40.50.720">
    <property type="entry name" value="NAD(P)-binding Rossmann-like Domain"/>
    <property type="match status" value="1"/>
</dbReference>
<dbReference type="RefSeq" id="WP_103103261.1">
    <property type="nucleotide sequence ID" value="NZ_BDEC01000006.1"/>
</dbReference>
<evidence type="ECO:0000313" key="8">
    <source>
        <dbReference type="Proteomes" id="UP000236214"/>
    </source>
</evidence>
<evidence type="ECO:0000313" key="7">
    <source>
        <dbReference type="EMBL" id="GBD67356.1"/>
    </source>
</evidence>
<evidence type="ECO:0000256" key="3">
    <source>
        <dbReference type="ARBA" id="ARBA00023027"/>
    </source>
</evidence>
<dbReference type="Pfam" id="PF14833">
    <property type="entry name" value="NAD_binding_11"/>
    <property type="match status" value="1"/>
</dbReference>
<dbReference type="Pfam" id="PF03446">
    <property type="entry name" value="NAD_binding_2"/>
    <property type="match status" value="1"/>
</dbReference>
<dbReference type="PROSITE" id="PS00895">
    <property type="entry name" value="3_HYDROXYISOBUT_DH"/>
    <property type="match status" value="1"/>
</dbReference>
<dbReference type="InterPro" id="IPR006115">
    <property type="entry name" value="6PGDH_NADP-bd"/>
</dbReference>
<feature type="domain" description="6-phosphogluconate dehydrogenase NADP-binding" evidence="5">
    <location>
        <begin position="3"/>
        <end position="161"/>
    </location>
</feature>
<dbReference type="EMBL" id="BDEC01000006">
    <property type="protein sequence ID" value="GBD67356.1"/>
    <property type="molecule type" value="Genomic_DNA"/>
</dbReference>
<evidence type="ECO:0000259" key="5">
    <source>
        <dbReference type="Pfam" id="PF03446"/>
    </source>
</evidence>
<keyword evidence="2" id="KW-0560">Oxidoreductase</keyword>
<dbReference type="GO" id="GO:0008679">
    <property type="term" value="F:2-hydroxy-3-oxopropionate reductase activity"/>
    <property type="evidence" value="ECO:0007669"/>
    <property type="project" value="InterPro"/>
</dbReference>
<dbReference type="FunFam" id="3.40.50.720:FF:000071">
    <property type="entry name" value="2-hydroxy-3-oxopropionate reductase"/>
    <property type="match status" value="1"/>
</dbReference>
<dbReference type="Gene3D" id="1.10.1040.10">
    <property type="entry name" value="N-(1-d-carboxylethyl)-l-norvaline Dehydrogenase, domain 2"/>
    <property type="match status" value="1"/>
</dbReference>
<dbReference type="PIRSF" id="PIRSF000103">
    <property type="entry name" value="HIBADH"/>
    <property type="match status" value="1"/>
</dbReference>
<name>A0A2H6CQU0_TETHA</name>
<organism evidence="7 8">
    <name type="scientific">Tetragenococcus halophilus subsp. halophilus</name>
    <dbReference type="NCBI Taxonomy" id="1513897"/>
    <lineage>
        <taxon>Bacteria</taxon>
        <taxon>Bacillati</taxon>
        <taxon>Bacillota</taxon>
        <taxon>Bacilli</taxon>
        <taxon>Lactobacillales</taxon>
        <taxon>Enterococcaceae</taxon>
        <taxon>Tetragenococcus</taxon>
    </lineage>
</organism>
<dbReference type="PANTHER" id="PTHR43060">
    <property type="entry name" value="3-HYDROXYISOBUTYRATE DEHYDROGENASE-LIKE 1, MITOCHONDRIAL-RELATED"/>
    <property type="match status" value="1"/>
</dbReference>
<evidence type="ECO:0000256" key="2">
    <source>
        <dbReference type="ARBA" id="ARBA00023002"/>
    </source>
</evidence>
<dbReference type="SUPFAM" id="SSF51735">
    <property type="entry name" value="NAD(P)-binding Rossmann-fold domains"/>
    <property type="match status" value="1"/>
</dbReference>
<evidence type="ECO:0000259" key="6">
    <source>
        <dbReference type="Pfam" id="PF14833"/>
    </source>
</evidence>
<reference evidence="7 8" key="1">
    <citation type="submission" date="2016-05" db="EMBL/GenBank/DDBJ databases">
        <title>Whole genome sequencing of Tetragenococcus halophilus subsp. halophilus NISL 7118.</title>
        <authorList>
            <person name="Shiwa Y."/>
            <person name="Nishimura I."/>
            <person name="Yoshikawa H."/>
            <person name="Koyama Y."/>
            <person name="Oguma T."/>
        </authorList>
    </citation>
    <scope>NUCLEOTIDE SEQUENCE [LARGE SCALE GENOMIC DNA]</scope>
    <source>
        <strain evidence="7 8">NISL 7118</strain>
    </source>
</reference>
<dbReference type="GO" id="GO:0051287">
    <property type="term" value="F:NAD binding"/>
    <property type="evidence" value="ECO:0007669"/>
    <property type="project" value="InterPro"/>
</dbReference>
<dbReference type="GO" id="GO:0046487">
    <property type="term" value="P:glyoxylate metabolic process"/>
    <property type="evidence" value="ECO:0007669"/>
    <property type="project" value="InterPro"/>
</dbReference>
<dbReference type="AlphaFoldDB" id="A0A2H6CQU0"/>
<dbReference type="InterPro" id="IPR015815">
    <property type="entry name" value="HIBADH-related"/>
</dbReference>
<dbReference type="InterPro" id="IPR036291">
    <property type="entry name" value="NAD(P)-bd_dom_sf"/>
</dbReference>
<evidence type="ECO:0000256" key="1">
    <source>
        <dbReference type="ARBA" id="ARBA00009080"/>
    </source>
</evidence>
<keyword evidence="3" id="KW-0520">NAD</keyword>
<dbReference type="SUPFAM" id="SSF48179">
    <property type="entry name" value="6-phosphogluconate dehydrogenase C-terminal domain-like"/>
    <property type="match status" value="1"/>
</dbReference>
<proteinExistence type="inferred from homology"/>
<dbReference type="PANTHER" id="PTHR43060:SF3">
    <property type="entry name" value="2-HYDROXY-3-OXOPROPIONATE REDUCTASE"/>
    <property type="match status" value="1"/>
</dbReference>
<dbReference type="GO" id="GO:0050661">
    <property type="term" value="F:NADP binding"/>
    <property type="evidence" value="ECO:0007669"/>
    <property type="project" value="InterPro"/>
</dbReference>
<sequence>MYIGFIGLGIMGKPMAKNVLKAGYDVLVFDFNENSITELANEGANKASSGKEVAEKTDVIITMLPNSPNVDAALFDENGIAEGLSSGKTVIDMSSISPVASQEFSTKLEELNVDFLDAPVSGGEPKAVDGTIAVMVGGDKSVFDKYYDLMMTMAGSVTYVGEVGAGNITKLANQMVVATNIAAVGEAMTFVKKAGADPKLVFEAIRGGLAGSTVMDAKMPMILDRNFEPGFRIQLHIKDLQNALDTSHDVNASIPITAQLMEIMQSLKIDGLEGKDHASVAQYFEKINNITIESD</sequence>
<protein>
    <submittedName>
        <fullName evidence="7">2-hydroxy-3-oxopropionate reductase</fullName>
    </submittedName>
</protein>
<keyword evidence="8" id="KW-1185">Reference proteome</keyword>
<comment type="similarity">
    <text evidence="1">Belongs to the HIBADH-related family.</text>
</comment>
<dbReference type="GO" id="GO:0046395">
    <property type="term" value="P:carboxylic acid catabolic process"/>
    <property type="evidence" value="ECO:0007669"/>
    <property type="project" value="UniProtKB-ARBA"/>
</dbReference>
<dbReference type="NCBIfam" id="NF008592">
    <property type="entry name" value="PRK11559.1"/>
    <property type="match status" value="1"/>
</dbReference>